<keyword evidence="4" id="KW-0238">DNA-binding</keyword>
<dbReference type="SMART" id="SM00342">
    <property type="entry name" value="HTH_ARAC"/>
    <property type="match status" value="1"/>
</dbReference>
<evidence type="ECO:0000256" key="4">
    <source>
        <dbReference type="ARBA" id="ARBA00023125"/>
    </source>
</evidence>
<dbReference type="AlphaFoldDB" id="A0A2V1JMZ6"/>
<dbReference type="OrthoDB" id="9776971at2"/>
<dbReference type="Pfam" id="PF01229">
    <property type="entry name" value="Glyco_hydro_39"/>
    <property type="match status" value="1"/>
</dbReference>
<dbReference type="PRINTS" id="PR00745">
    <property type="entry name" value="GLHYDRLASE39"/>
</dbReference>
<reference evidence="8 9" key="1">
    <citation type="submission" date="2014-09" db="EMBL/GenBank/DDBJ databases">
        <title>Butyrate-producing bacteria isolated from human gut.</title>
        <authorList>
            <person name="Zhang Q."/>
            <person name="Zhao L."/>
        </authorList>
    </citation>
    <scope>NUCLEOTIDE SEQUENCE [LARGE SCALE GENOMIC DNA]</scope>
    <source>
        <strain evidence="8 9">21</strain>
    </source>
</reference>
<dbReference type="InterPro" id="IPR009057">
    <property type="entry name" value="Homeodomain-like_sf"/>
</dbReference>
<dbReference type="Gene3D" id="3.20.20.80">
    <property type="entry name" value="Glycosidases"/>
    <property type="match status" value="1"/>
</dbReference>
<evidence type="ECO:0000256" key="3">
    <source>
        <dbReference type="ARBA" id="ARBA00023015"/>
    </source>
</evidence>
<dbReference type="PROSITE" id="PS01124">
    <property type="entry name" value="HTH_ARAC_FAMILY_2"/>
    <property type="match status" value="1"/>
</dbReference>
<comment type="similarity">
    <text evidence="1">Belongs to the glycosyl hydrolase 39 family.</text>
</comment>
<gene>
    <name evidence="8" type="ORF">LG34_11390</name>
</gene>
<comment type="caution">
    <text evidence="8">The sequence shown here is derived from an EMBL/GenBank/DDBJ whole genome shotgun (WGS) entry which is preliminary data.</text>
</comment>
<sequence>MQKKWIQIALFDSKNRQTQEADEPQILFVLQGEAELTLGHTVKAYRAEEFHMVNVLQRYELRMKQPGGVCRISLNTEKIRELVNLSQWEFQCDSSMRDAAEIRRILQKICSLYFKMEHTEVNSQDLPQAEEAYLQALFYELLHLLLQRHMRRREEADEASTDEVRLAYIRSSLKSSYAQEITLAELAEQLHCTPAYLSKYIKRKLGKNFRELLNEERVRHSAEDMLKTDKTLMRIAMEHGFPTTAAFQKAFKSYYHMLPSEYRKEKRQETGKEDSGSAPVSADIRQLLSDQSLAGEEEETPIRLLKADATQGHIFRIHWNRMINAGGAKDLLRADMQQHLTYLQQQLGFSYVRFWDIYDSELYLFGTNRENYNFSKLDSVIDFLLNHQMKPYMELGFKPQVLLRDIGDYLITELRQNIFDSCVKYGAFLDQMIRHFVSRYGLNEIESWYFELWKPPQDSMEEYLKWFETICRALRGVAPDCKIGGGGLNRNQGQTFRTIVAVWKESRFRPDFISLYSYPYQHERVSYENGTEHTIKDTDAYSQRFSRDPDYLRNYLELAEEILEEYGMSEVKLHVTEWNFTVSNRSYINDGRFKGAYVIKNLMDSIGKCEILGYWLASDLFSEYFDTEKLLTGGVGLLTRNGICKPAFYGISFMNRLGSVMLGQSENMLVTTDGHDSYYIVCQNCQYPDYRYYISSQSTIGPQDVKSYFPGTKLQVSIRIRGVKNGTYILKRRAIREGCGSVLDEWQQMGYTDALSTRDIQYLKQICVPRITMETCVVQNHCLNLDYELEVNEIMHLHVIYDLSKS</sequence>
<proteinExistence type="inferred from homology"/>
<evidence type="ECO:0000256" key="1">
    <source>
        <dbReference type="ARBA" id="ARBA00008875"/>
    </source>
</evidence>
<keyword evidence="9" id="KW-1185">Reference proteome</keyword>
<accession>A0A2V1JMZ6</accession>
<dbReference type="Pfam" id="PF12833">
    <property type="entry name" value="HTH_18"/>
    <property type="match status" value="1"/>
</dbReference>
<protein>
    <recommendedName>
        <fullName evidence="7">HTH araC/xylS-type domain-containing protein</fullName>
    </recommendedName>
</protein>
<evidence type="ECO:0000313" key="9">
    <source>
        <dbReference type="Proteomes" id="UP000245288"/>
    </source>
</evidence>
<keyword evidence="6" id="KW-0326">Glycosidase</keyword>
<keyword evidence="3" id="KW-0805">Transcription regulation</keyword>
<evidence type="ECO:0000256" key="5">
    <source>
        <dbReference type="ARBA" id="ARBA00023163"/>
    </source>
</evidence>
<dbReference type="PANTHER" id="PTHR43280:SF2">
    <property type="entry name" value="HTH-TYPE TRANSCRIPTIONAL REGULATOR EXSA"/>
    <property type="match status" value="1"/>
</dbReference>
<evidence type="ECO:0000259" key="7">
    <source>
        <dbReference type="PROSITE" id="PS01124"/>
    </source>
</evidence>
<dbReference type="GO" id="GO:0003700">
    <property type="term" value="F:DNA-binding transcription factor activity"/>
    <property type="evidence" value="ECO:0007669"/>
    <property type="project" value="InterPro"/>
</dbReference>
<dbReference type="SUPFAM" id="SSF51445">
    <property type="entry name" value="(Trans)glycosidases"/>
    <property type="match status" value="1"/>
</dbReference>
<dbReference type="GO" id="GO:0005975">
    <property type="term" value="P:carbohydrate metabolic process"/>
    <property type="evidence" value="ECO:0007669"/>
    <property type="project" value="InterPro"/>
</dbReference>
<dbReference type="Gene3D" id="1.10.10.60">
    <property type="entry name" value="Homeodomain-like"/>
    <property type="match status" value="2"/>
</dbReference>
<dbReference type="SUPFAM" id="SSF46689">
    <property type="entry name" value="Homeodomain-like"/>
    <property type="match status" value="1"/>
</dbReference>
<dbReference type="InterPro" id="IPR000514">
    <property type="entry name" value="Glyco_hydro_39"/>
</dbReference>
<keyword evidence="2" id="KW-0378">Hydrolase</keyword>
<feature type="domain" description="HTH araC/xylS-type" evidence="7">
    <location>
        <begin position="163"/>
        <end position="265"/>
    </location>
</feature>
<dbReference type="GO" id="GO:0004553">
    <property type="term" value="F:hydrolase activity, hydrolyzing O-glycosyl compounds"/>
    <property type="evidence" value="ECO:0007669"/>
    <property type="project" value="InterPro"/>
</dbReference>
<dbReference type="SUPFAM" id="SSF51011">
    <property type="entry name" value="Glycosyl hydrolase domain"/>
    <property type="match status" value="1"/>
</dbReference>
<dbReference type="RefSeq" id="WP_109216080.1">
    <property type="nucleotide sequence ID" value="NZ_JRFU01000122.1"/>
</dbReference>
<organism evidence="8 9">
    <name type="scientific">Eubacterium ramulus</name>
    <dbReference type="NCBI Taxonomy" id="39490"/>
    <lineage>
        <taxon>Bacteria</taxon>
        <taxon>Bacillati</taxon>
        <taxon>Bacillota</taxon>
        <taxon>Clostridia</taxon>
        <taxon>Eubacteriales</taxon>
        <taxon>Eubacteriaceae</taxon>
        <taxon>Eubacterium</taxon>
    </lineage>
</organism>
<evidence type="ECO:0000256" key="2">
    <source>
        <dbReference type="ARBA" id="ARBA00022801"/>
    </source>
</evidence>
<dbReference type="GO" id="GO:0043565">
    <property type="term" value="F:sequence-specific DNA binding"/>
    <property type="evidence" value="ECO:0007669"/>
    <property type="project" value="InterPro"/>
</dbReference>
<name>A0A2V1JMZ6_EUBRA</name>
<dbReference type="Proteomes" id="UP000245288">
    <property type="component" value="Unassembled WGS sequence"/>
</dbReference>
<keyword evidence="5" id="KW-0804">Transcription</keyword>
<evidence type="ECO:0000256" key="6">
    <source>
        <dbReference type="ARBA" id="ARBA00023295"/>
    </source>
</evidence>
<dbReference type="Gene3D" id="2.60.40.1500">
    <property type="entry name" value="Glycosyl hydrolase domain, family 39"/>
    <property type="match status" value="1"/>
</dbReference>
<evidence type="ECO:0000313" key="8">
    <source>
        <dbReference type="EMBL" id="PWE86180.1"/>
    </source>
</evidence>
<dbReference type="InterPro" id="IPR049166">
    <property type="entry name" value="GH39_cat"/>
</dbReference>
<dbReference type="EMBL" id="JRFU01000122">
    <property type="protein sequence ID" value="PWE86180.1"/>
    <property type="molecule type" value="Genomic_DNA"/>
</dbReference>
<dbReference type="PANTHER" id="PTHR43280">
    <property type="entry name" value="ARAC-FAMILY TRANSCRIPTIONAL REGULATOR"/>
    <property type="match status" value="1"/>
</dbReference>
<dbReference type="InterPro" id="IPR018060">
    <property type="entry name" value="HTH_AraC"/>
</dbReference>
<dbReference type="InterPro" id="IPR017853">
    <property type="entry name" value="GH"/>
</dbReference>